<proteinExistence type="predicted"/>
<evidence type="ECO:0008006" key="5">
    <source>
        <dbReference type="Google" id="ProtNLM"/>
    </source>
</evidence>
<evidence type="ECO:0000313" key="3">
    <source>
        <dbReference type="EMBL" id="GAA3853013.1"/>
    </source>
</evidence>
<protein>
    <recommendedName>
        <fullName evidence="5">Anti-sigma factor</fullName>
    </recommendedName>
</protein>
<dbReference type="Proteomes" id="UP001501563">
    <property type="component" value="Unassembled WGS sequence"/>
</dbReference>
<dbReference type="RefSeq" id="WP_345547046.1">
    <property type="nucleotide sequence ID" value="NZ_BAAAZA010000003.1"/>
</dbReference>
<feature type="compositionally biased region" description="Low complexity" evidence="1">
    <location>
        <begin position="116"/>
        <end position="134"/>
    </location>
</feature>
<sequence length="262" mass="26776">MAAEYDGADALMAAITGEPLPEAARADAEFMAGHRAAAADVALLREQLSAIGDVLAAPPAGAPSPVTAPVTARSRPRAPRPARPVRRGRALRIALGSLAAVVALSAVAGLARLVTENSGSDSQAAKSAGAADAKGGPGEADRRSGDGPPPSDPELALACDRLVVEGTVARVEPKDGQGSRIVLTVTRRYKPDRGPAQVAFLLAEDAHPGPRRGQHVLVEVGRGTDDASRWAVGEDRVAANRAWILKALPGSRHTACPSDGST</sequence>
<feature type="transmembrane region" description="Helical" evidence="2">
    <location>
        <begin position="90"/>
        <end position="111"/>
    </location>
</feature>
<keyword evidence="2" id="KW-1133">Transmembrane helix</keyword>
<comment type="caution">
    <text evidence="3">The sequence shown here is derived from an EMBL/GenBank/DDBJ whole genome shotgun (WGS) entry which is preliminary data.</text>
</comment>
<accession>A0ABP7JU57</accession>
<name>A0ABP7JU57_9ACTN</name>
<organism evidence="3 4">
    <name type="scientific">Streptomyces lannensis</name>
    <dbReference type="NCBI Taxonomy" id="766498"/>
    <lineage>
        <taxon>Bacteria</taxon>
        <taxon>Bacillati</taxon>
        <taxon>Actinomycetota</taxon>
        <taxon>Actinomycetes</taxon>
        <taxon>Kitasatosporales</taxon>
        <taxon>Streptomycetaceae</taxon>
        <taxon>Streptomyces</taxon>
    </lineage>
</organism>
<keyword evidence="2" id="KW-0472">Membrane</keyword>
<feature type="region of interest" description="Disordered" evidence="1">
    <location>
        <begin position="116"/>
        <end position="155"/>
    </location>
</feature>
<gene>
    <name evidence="3" type="ORF">GCM10022207_14860</name>
</gene>
<feature type="compositionally biased region" description="Basic residues" evidence="1">
    <location>
        <begin position="74"/>
        <end position="86"/>
    </location>
</feature>
<keyword evidence="4" id="KW-1185">Reference proteome</keyword>
<dbReference type="EMBL" id="BAAAZA010000003">
    <property type="protein sequence ID" value="GAA3853013.1"/>
    <property type="molecule type" value="Genomic_DNA"/>
</dbReference>
<reference evidence="4" key="1">
    <citation type="journal article" date="2019" name="Int. J. Syst. Evol. Microbiol.">
        <title>The Global Catalogue of Microorganisms (GCM) 10K type strain sequencing project: providing services to taxonomists for standard genome sequencing and annotation.</title>
        <authorList>
            <consortium name="The Broad Institute Genomics Platform"/>
            <consortium name="The Broad Institute Genome Sequencing Center for Infectious Disease"/>
            <person name="Wu L."/>
            <person name="Ma J."/>
        </authorList>
    </citation>
    <scope>NUCLEOTIDE SEQUENCE [LARGE SCALE GENOMIC DNA]</scope>
    <source>
        <strain evidence="4">JCM 16578</strain>
    </source>
</reference>
<evidence type="ECO:0000256" key="1">
    <source>
        <dbReference type="SAM" id="MobiDB-lite"/>
    </source>
</evidence>
<feature type="region of interest" description="Disordered" evidence="1">
    <location>
        <begin position="58"/>
        <end position="86"/>
    </location>
</feature>
<evidence type="ECO:0000313" key="4">
    <source>
        <dbReference type="Proteomes" id="UP001501563"/>
    </source>
</evidence>
<keyword evidence="2" id="KW-0812">Transmembrane</keyword>
<evidence type="ECO:0000256" key="2">
    <source>
        <dbReference type="SAM" id="Phobius"/>
    </source>
</evidence>